<accession>A0AAE0JBT5</accession>
<dbReference type="GeneID" id="87864394"/>
<comment type="caution">
    <text evidence="1">The sequence shown here is derived from an EMBL/GenBank/DDBJ whole genome shotgun (WGS) entry which is preliminary data.</text>
</comment>
<evidence type="ECO:0000313" key="2">
    <source>
        <dbReference type="Proteomes" id="UP001278500"/>
    </source>
</evidence>
<gene>
    <name evidence="1" type="ORF">B0H65DRAFT_474337</name>
</gene>
<sequence>MLHFCPGTSAAVVSNCKSEDISTVGKLGELHHVGPTVFFLLPTQLPHFEIFGHRFRNGSCEWIRKMFGEDGMGEEFSKGFLERTEHSVEPRATGAELLFIPEALCETRLRRYQDRHPRNGQDFRRVYKRIVVSKSLLERNSVVSKSRLTFKMPFQERPSQEEARVTAVSS</sequence>
<evidence type="ECO:0000313" key="1">
    <source>
        <dbReference type="EMBL" id="KAK3341017.1"/>
    </source>
</evidence>
<reference evidence="1" key="2">
    <citation type="submission" date="2023-06" db="EMBL/GenBank/DDBJ databases">
        <authorList>
            <consortium name="Lawrence Berkeley National Laboratory"/>
            <person name="Haridas S."/>
            <person name="Hensen N."/>
            <person name="Bonometti L."/>
            <person name="Westerberg I."/>
            <person name="Brannstrom I.O."/>
            <person name="Guillou S."/>
            <person name="Cros-Aarteil S."/>
            <person name="Calhoun S."/>
            <person name="Kuo A."/>
            <person name="Mondo S."/>
            <person name="Pangilinan J."/>
            <person name="Riley R."/>
            <person name="Labutti K."/>
            <person name="Andreopoulos B."/>
            <person name="Lipzen A."/>
            <person name="Chen C."/>
            <person name="Yanf M."/>
            <person name="Daum C."/>
            <person name="Ng V."/>
            <person name="Clum A."/>
            <person name="Steindorff A."/>
            <person name="Ohm R."/>
            <person name="Martin F."/>
            <person name="Silar P."/>
            <person name="Natvig D."/>
            <person name="Lalanne C."/>
            <person name="Gautier V."/>
            <person name="Ament-Velasquez S.L."/>
            <person name="Kruys A."/>
            <person name="Hutchinson M.I."/>
            <person name="Powell A.J."/>
            <person name="Barry K."/>
            <person name="Miller A.N."/>
            <person name="Grigoriev I.V."/>
            <person name="Debuchy R."/>
            <person name="Gladieux P."/>
            <person name="Thoren M.H."/>
            <person name="Johannesson H."/>
        </authorList>
    </citation>
    <scope>NUCLEOTIDE SEQUENCE</scope>
    <source>
        <strain evidence="1">CBS 560.94</strain>
    </source>
</reference>
<reference evidence="1" key="1">
    <citation type="journal article" date="2023" name="Mol. Phylogenet. Evol.">
        <title>Genome-scale phylogeny and comparative genomics of the fungal order Sordariales.</title>
        <authorList>
            <person name="Hensen N."/>
            <person name="Bonometti L."/>
            <person name="Westerberg I."/>
            <person name="Brannstrom I.O."/>
            <person name="Guillou S."/>
            <person name="Cros-Aarteil S."/>
            <person name="Calhoun S."/>
            <person name="Haridas S."/>
            <person name="Kuo A."/>
            <person name="Mondo S."/>
            <person name="Pangilinan J."/>
            <person name="Riley R."/>
            <person name="LaButti K."/>
            <person name="Andreopoulos B."/>
            <person name="Lipzen A."/>
            <person name="Chen C."/>
            <person name="Yan M."/>
            <person name="Daum C."/>
            <person name="Ng V."/>
            <person name="Clum A."/>
            <person name="Steindorff A."/>
            <person name="Ohm R.A."/>
            <person name="Martin F."/>
            <person name="Silar P."/>
            <person name="Natvig D.O."/>
            <person name="Lalanne C."/>
            <person name="Gautier V."/>
            <person name="Ament-Velasquez S.L."/>
            <person name="Kruys A."/>
            <person name="Hutchinson M.I."/>
            <person name="Powell A.J."/>
            <person name="Barry K."/>
            <person name="Miller A.N."/>
            <person name="Grigoriev I.V."/>
            <person name="Debuchy R."/>
            <person name="Gladieux P."/>
            <person name="Hiltunen Thoren M."/>
            <person name="Johannesson H."/>
        </authorList>
    </citation>
    <scope>NUCLEOTIDE SEQUENCE</scope>
    <source>
        <strain evidence="1">CBS 560.94</strain>
    </source>
</reference>
<proteinExistence type="predicted"/>
<organism evidence="1 2">
    <name type="scientific">Neurospora tetraspora</name>
    <dbReference type="NCBI Taxonomy" id="94610"/>
    <lineage>
        <taxon>Eukaryota</taxon>
        <taxon>Fungi</taxon>
        <taxon>Dikarya</taxon>
        <taxon>Ascomycota</taxon>
        <taxon>Pezizomycotina</taxon>
        <taxon>Sordariomycetes</taxon>
        <taxon>Sordariomycetidae</taxon>
        <taxon>Sordariales</taxon>
        <taxon>Sordariaceae</taxon>
        <taxon>Neurospora</taxon>
    </lineage>
</organism>
<protein>
    <submittedName>
        <fullName evidence="1">Uncharacterized protein</fullName>
    </submittedName>
</protein>
<dbReference type="EMBL" id="JAUEPP010000006">
    <property type="protein sequence ID" value="KAK3341017.1"/>
    <property type="molecule type" value="Genomic_DNA"/>
</dbReference>
<name>A0AAE0JBT5_9PEZI</name>
<dbReference type="AlphaFoldDB" id="A0AAE0JBT5"/>
<keyword evidence="2" id="KW-1185">Reference proteome</keyword>
<dbReference type="RefSeq" id="XP_062679959.1">
    <property type="nucleotide sequence ID" value="XM_062827240.1"/>
</dbReference>
<dbReference type="Proteomes" id="UP001278500">
    <property type="component" value="Unassembled WGS sequence"/>
</dbReference>